<dbReference type="InterPro" id="IPR000700">
    <property type="entry name" value="PAS-assoc_C"/>
</dbReference>
<dbReference type="EMBL" id="ADVL01000454">
    <property type="protein sequence ID" value="EFH11196.1"/>
    <property type="molecule type" value="Genomic_DNA"/>
</dbReference>
<dbReference type="InterPro" id="IPR035965">
    <property type="entry name" value="PAS-like_dom_sf"/>
</dbReference>
<dbReference type="CDD" id="cd01948">
    <property type="entry name" value="EAL"/>
    <property type="match status" value="1"/>
</dbReference>
<dbReference type="PROSITE" id="PS50887">
    <property type="entry name" value="GGDEF"/>
    <property type="match status" value="1"/>
</dbReference>
<dbReference type="HOGENOM" id="CLU_000445_70_50_5"/>
<keyword evidence="6" id="KW-1185">Reference proteome</keyword>
<dbReference type="Pfam" id="PF08448">
    <property type="entry name" value="PAS_4"/>
    <property type="match status" value="1"/>
</dbReference>
<proteinExistence type="predicted"/>
<reference evidence="5 6" key="1">
    <citation type="submission" date="2010-04" db="EMBL/GenBank/DDBJ databases">
        <authorList>
            <person name="Qin X."/>
            <person name="Bachman B."/>
            <person name="Battles P."/>
            <person name="Bell A."/>
            <person name="Bess C."/>
            <person name="Bickham C."/>
            <person name="Chaboub L."/>
            <person name="Chen D."/>
            <person name="Coyle M."/>
            <person name="Deiros D.R."/>
            <person name="Dinh H."/>
            <person name="Forbes L."/>
            <person name="Fowler G."/>
            <person name="Francisco L."/>
            <person name="Fu Q."/>
            <person name="Gubbala S."/>
            <person name="Hale W."/>
            <person name="Han Y."/>
            <person name="Hemphill L."/>
            <person name="Highlander S.K."/>
            <person name="Hirani K."/>
            <person name="Hogues M."/>
            <person name="Jackson L."/>
            <person name="Jakkamsetti A."/>
            <person name="Javaid M."/>
            <person name="Jiang H."/>
            <person name="Korchina V."/>
            <person name="Kovar C."/>
            <person name="Lara F."/>
            <person name="Lee S."/>
            <person name="Mata R."/>
            <person name="Mathew T."/>
            <person name="Moen C."/>
            <person name="Morales K."/>
            <person name="Munidasa M."/>
            <person name="Nazareth L."/>
            <person name="Ngo R."/>
            <person name="Nguyen L."/>
            <person name="Okwuonu G."/>
            <person name="Ongeri F."/>
            <person name="Patil S."/>
            <person name="Petrosino J."/>
            <person name="Pham C."/>
            <person name="Pham P."/>
            <person name="Pu L.-L."/>
            <person name="Puazo M."/>
            <person name="Raj R."/>
            <person name="Reid J."/>
            <person name="Rouhana J."/>
            <person name="Saada N."/>
            <person name="Shang Y."/>
            <person name="Simmons D."/>
            <person name="Thornton R."/>
            <person name="Warren J."/>
            <person name="Weissenberger G."/>
            <person name="Zhang J."/>
            <person name="Zhang L."/>
            <person name="Zhou C."/>
            <person name="Zhu D."/>
            <person name="Muzny D."/>
            <person name="Worley K."/>
            <person name="Gibbs R."/>
        </authorList>
    </citation>
    <scope>NUCLEOTIDE SEQUENCE [LARGE SCALE GENOMIC DNA]</scope>
    <source>
        <strain evidence="5 6">ATCC 49957</strain>
    </source>
</reference>
<dbReference type="SUPFAM" id="SSF55785">
    <property type="entry name" value="PYP-like sensor domain (PAS domain)"/>
    <property type="match status" value="1"/>
</dbReference>
<name>D5RNC2_9PROT</name>
<evidence type="ECO:0000259" key="2">
    <source>
        <dbReference type="PROSITE" id="PS50113"/>
    </source>
</evidence>
<organism evidence="5 6">
    <name type="scientific">Pseudoroseomonas cervicalis ATCC 49957</name>
    <dbReference type="NCBI Taxonomy" id="525371"/>
    <lineage>
        <taxon>Bacteria</taxon>
        <taxon>Pseudomonadati</taxon>
        <taxon>Pseudomonadota</taxon>
        <taxon>Alphaproteobacteria</taxon>
        <taxon>Acetobacterales</taxon>
        <taxon>Roseomonadaceae</taxon>
        <taxon>Roseomonas</taxon>
    </lineage>
</organism>
<dbReference type="Proteomes" id="UP000005324">
    <property type="component" value="Unassembled WGS sequence"/>
</dbReference>
<feature type="domain" description="EAL" evidence="3">
    <location>
        <begin position="330"/>
        <end position="507"/>
    </location>
</feature>
<dbReference type="SMART" id="SM00267">
    <property type="entry name" value="GGDEF"/>
    <property type="match status" value="1"/>
</dbReference>
<evidence type="ECO:0000259" key="3">
    <source>
        <dbReference type="PROSITE" id="PS50883"/>
    </source>
</evidence>
<dbReference type="Gene3D" id="3.30.450.20">
    <property type="entry name" value="PAS domain"/>
    <property type="match status" value="1"/>
</dbReference>
<dbReference type="SMART" id="SM00091">
    <property type="entry name" value="PAS"/>
    <property type="match status" value="1"/>
</dbReference>
<dbReference type="CDD" id="cd00130">
    <property type="entry name" value="PAS"/>
    <property type="match status" value="1"/>
</dbReference>
<dbReference type="SUPFAM" id="SSF55073">
    <property type="entry name" value="Nucleotide cyclase"/>
    <property type="match status" value="1"/>
</dbReference>
<dbReference type="PROSITE" id="PS50113">
    <property type="entry name" value="PAC"/>
    <property type="match status" value="1"/>
</dbReference>
<feature type="domain" description="PAC" evidence="2">
    <location>
        <begin position="107"/>
        <end position="162"/>
    </location>
</feature>
<dbReference type="Pfam" id="PF00990">
    <property type="entry name" value="GGDEF"/>
    <property type="match status" value="1"/>
</dbReference>
<accession>D5RNC2</accession>
<dbReference type="InterPro" id="IPR013656">
    <property type="entry name" value="PAS_4"/>
</dbReference>
<dbReference type="InterPro" id="IPR001633">
    <property type="entry name" value="EAL_dom"/>
</dbReference>
<dbReference type="SMART" id="SM00052">
    <property type="entry name" value="EAL"/>
    <property type="match status" value="1"/>
</dbReference>
<dbReference type="InterPro" id="IPR000160">
    <property type="entry name" value="GGDEF_dom"/>
</dbReference>
<dbReference type="InterPro" id="IPR000014">
    <property type="entry name" value="PAS"/>
</dbReference>
<dbReference type="PROSITE" id="PS50883">
    <property type="entry name" value="EAL"/>
    <property type="match status" value="1"/>
</dbReference>
<dbReference type="CDD" id="cd01949">
    <property type="entry name" value="GGDEF"/>
    <property type="match status" value="1"/>
</dbReference>
<evidence type="ECO:0000313" key="6">
    <source>
        <dbReference type="Proteomes" id="UP000005324"/>
    </source>
</evidence>
<dbReference type="InterPro" id="IPR043128">
    <property type="entry name" value="Rev_trsase/Diguanyl_cyclase"/>
</dbReference>
<dbReference type="Gene3D" id="3.30.70.270">
    <property type="match status" value="1"/>
</dbReference>
<evidence type="ECO:0000259" key="1">
    <source>
        <dbReference type="PROSITE" id="PS50112"/>
    </source>
</evidence>
<dbReference type="SMART" id="SM00086">
    <property type="entry name" value="PAC"/>
    <property type="match status" value="1"/>
</dbReference>
<dbReference type="InterPro" id="IPR035919">
    <property type="entry name" value="EAL_sf"/>
</dbReference>
<feature type="domain" description="PAS" evidence="1">
    <location>
        <begin position="36"/>
        <end position="106"/>
    </location>
</feature>
<dbReference type="NCBIfam" id="TIGR00229">
    <property type="entry name" value="sensory_box"/>
    <property type="match status" value="1"/>
</dbReference>
<dbReference type="InterPro" id="IPR052155">
    <property type="entry name" value="Biofilm_reg_signaling"/>
</dbReference>
<dbReference type="NCBIfam" id="TIGR00254">
    <property type="entry name" value="GGDEF"/>
    <property type="match status" value="1"/>
</dbReference>
<feature type="non-terminal residue" evidence="5">
    <location>
        <position position="507"/>
    </location>
</feature>
<dbReference type="Gene3D" id="3.20.20.450">
    <property type="entry name" value="EAL domain"/>
    <property type="match status" value="1"/>
</dbReference>
<dbReference type="Pfam" id="PF00563">
    <property type="entry name" value="EAL"/>
    <property type="match status" value="1"/>
</dbReference>
<evidence type="ECO:0000313" key="5">
    <source>
        <dbReference type="EMBL" id="EFH11196.1"/>
    </source>
</evidence>
<dbReference type="SUPFAM" id="SSF141868">
    <property type="entry name" value="EAL domain-like"/>
    <property type="match status" value="1"/>
</dbReference>
<dbReference type="RefSeq" id="WP_007006048.1">
    <property type="nucleotide sequence ID" value="NZ_GG770894.1"/>
</dbReference>
<sequence length="507" mass="55149">MRFFNALLRRHAALPPARRAAAPDSDAARASAAIAERDRLRAMLDTNSDWIWEVDAQGRYTFASAHVETLLGYRPEQVLGRTPFDLMPPDEAARIGSIFAEIAARKAPFSGLLNRNRHADGRIVVLETSGVPLLAEDGALLGYRGVDRDVTEREARTARIAWMARHDSLTGLANRMEFQSRLEDRLARGEPAGLLLLDLDYFKEVNDQLGHASGDVLLRQVAERLTGLLPEGSLGARLGGDEFAALLAAGPEQAQAVAQRLAAALCEPYQLDGHRAVVGVSCGLALAPRHAGSVSALLRCADLALYQAKQEGRGHVCLYGPQLEARQRSDEGLEAALRRAIAQEDITLGYRTLRALADGRVLGRCVEPGWWHPLHGALPAESFLGLADRTGLVLPLGAQLLRRACREALEWPQSWRLTRPVTAVQLRDPGFPGLVQQVLAETGLDPARLELAVTEAALGAGTSLPRALRKLREQGAALALDRFGEGVTSLALLRRFRFDRLRLAPAL</sequence>
<dbReference type="PANTHER" id="PTHR44757:SF2">
    <property type="entry name" value="BIOFILM ARCHITECTURE MAINTENANCE PROTEIN MBAA"/>
    <property type="match status" value="1"/>
</dbReference>
<gene>
    <name evidence="5" type="ORF">HMPREF0731_2583</name>
</gene>
<dbReference type="InterPro" id="IPR001610">
    <property type="entry name" value="PAC"/>
</dbReference>
<feature type="domain" description="GGDEF" evidence="4">
    <location>
        <begin position="190"/>
        <end position="321"/>
    </location>
</feature>
<dbReference type="PROSITE" id="PS50112">
    <property type="entry name" value="PAS"/>
    <property type="match status" value="1"/>
</dbReference>
<dbReference type="InterPro" id="IPR029787">
    <property type="entry name" value="Nucleotide_cyclase"/>
</dbReference>
<protein>
    <submittedName>
        <fullName evidence="5">Diguanylate cyclase (GGDEF) domain protein</fullName>
    </submittedName>
</protein>
<comment type="caution">
    <text evidence="5">The sequence shown here is derived from an EMBL/GenBank/DDBJ whole genome shotgun (WGS) entry which is preliminary data.</text>
</comment>
<dbReference type="AlphaFoldDB" id="D5RNC2"/>
<evidence type="ECO:0000259" key="4">
    <source>
        <dbReference type="PROSITE" id="PS50887"/>
    </source>
</evidence>
<dbReference type="PANTHER" id="PTHR44757">
    <property type="entry name" value="DIGUANYLATE CYCLASE DGCP"/>
    <property type="match status" value="1"/>
</dbReference>